<keyword evidence="1 5" id="KW-0597">Phosphoprotein</keyword>
<comment type="caution">
    <text evidence="8">The sequence shown here is derived from an EMBL/GenBank/DDBJ whole genome shotgun (WGS) entry which is preliminary data.</text>
</comment>
<dbReference type="PANTHER" id="PTHR43214:SF41">
    <property type="entry name" value="NITRATE_NITRITE RESPONSE REGULATOR PROTEIN NARP"/>
    <property type="match status" value="1"/>
</dbReference>
<evidence type="ECO:0000313" key="8">
    <source>
        <dbReference type="EMBL" id="NML25982.1"/>
    </source>
</evidence>
<feature type="domain" description="HTH luxR-type" evidence="6">
    <location>
        <begin position="136"/>
        <end position="201"/>
    </location>
</feature>
<proteinExistence type="predicted"/>
<keyword evidence="3" id="KW-0238">DNA-binding</keyword>
<dbReference type="PANTHER" id="PTHR43214">
    <property type="entry name" value="TWO-COMPONENT RESPONSE REGULATOR"/>
    <property type="match status" value="1"/>
</dbReference>
<protein>
    <submittedName>
        <fullName evidence="8">Response regulator transcription factor</fullName>
    </submittedName>
</protein>
<dbReference type="Proteomes" id="UP000580043">
    <property type="component" value="Unassembled WGS sequence"/>
</dbReference>
<evidence type="ECO:0000256" key="4">
    <source>
        <dbReference type="ARBA" id="ARBA00023163"/>
    </source>
</evidence>
<evidence type="ECO:0000256" key="1">
    <source>
        <dbReference type="ARBA" id="ARBA00022553"/>
    </source>
</evidence>
<dbReference type="InterPro" id="IPR011006">
    <property type="entry name" value="CheY-like_superfamily"/>
</dbReference>
<dbReference type="Pfam" id="PF00072">
    <property type="entry name" value="Response_reg"/>
    <property type="match status" value="1"/>
</dbReference>
<keyword evidence="2" id="KW-0805">Transcription regulation</keyword>
<keyword evidence="4" id="KW-0804">Transcription</keyword>
<feature type="domain" description="Response regulatory" evidence="7">
    <location>
        <begin position="1"/>
        <end position="114"/>
    </location>
</feature>
<dbReference type="InterPro" id="IPR058245">
    <property type="entry name" value="NreC/VraR/RcsB-like_REC"/>
</dbReference>
<organism evidence="8 9">
    <name type="scientific">Zoogloea dura</name>
    <dbReference type="NCBI Taxonomy" id="2728840"/>
    <lineage>
        <taxon>Bacteria</taxon>
        <taxon>Pseudomonadati</taxon>
        <taxon>Pseudomonadota</taxon>
        <taxon>Betaproteobacteria</taxon>
        <taxon>Rhodocyclales</taxon>
        <taxon>Zoogloeaceae</taxon>
        <taxon>Zoogloea</taxon>
    </lineage>
</organism>
<dbReference type="CDD" id="cd17535">
    <property type="entry name" value="REC_NarL-like"/>
    <property type="match status" value="1"/>
</dbReference>
<keyword evidence="9" id="KW-1185">Reference proteome</keyword>
<dbReference type="PRINTS" id="PR00038">
    <property type="entry name" value="HTHLUXR"/>
</dbReference>
<dbReference type="RefSeq" id="WP_169145533.1">
    <property type="nucleotide sequence ID" value="NZ_JABBGA010000006.1"/>
</dbReference>
<feature type="modified residue" description="4-aspartylphosphate" evidence="5">
    <location>
        <position position="49"/>
    </location>
</feature>
<dbReference type="PROSITE" id="PS50110">
    <property type="entry name" value="RESPONSE_REGULATORY"/>
    <property type="match status" value="1"/>
</dbReference>
<dbReference type="InterPro" id="IPR001789">
    <property type="entry name" value="Sig_transdc_resp-reg_receiver"/>
</dbReference>
<dbReference type="AlphaFoldDB" id="A0A848G449"/>
<accession>A0A848G449</accession>
<dbReference type="GO" id="GO:0006355">
    <property type="term" value="P:regulation of DNA-templated transcription"/>
    <property type="evidence" value="ECO:0007669"/>
    <property type="project" value="InterPro"/>
</dbReference>
<dbReference type="GO" id="GO:0003677">
    <property type="term" value="F:DNA binding"/>
    <property type="evidence" value="ECO:0007669"/>
    <property type="project" value="UniProtKB-KW"/>
</dbReference>
<evidence type="ECO:0000259" key="7">
    <source>
        <dbReference type="PROSITE" id="PS50110"/>
    </source>
</evidence>
<evidence type="ECO:0000256" key="3">
    <source>
        <dbReference type="ARBA" id="ARBA00023125"/>
    </source>
</evidence>
<evidence type="ECO:0000256" key="5">
    <source>
        <dbReference type="PROSITE-ProRule" id="PRU00169"/>
    </source>
</evidence>
<dbReference type="CDD" id="cd06170">
    <property type="entry name" value="LuxR_C_like"/>
    <property type="match status" value="1"/>
</dbReference>
<gene>
    <name evidence="8" type="ORF">HHL15_09530</name>
</gene>
<dbReference type="SUPFAM" id="SSF52172">
    <property type="entry name" value="CheY-like"/>
    <property type="match status" value="1"/>
</dbReference>
<dbReference type="SMART" id="SM00421">
    <property type="entry name" value="HTH_LUXR"/>
    <property type="match status" value="1"/>
</dbReference>
<reference evidence="8 9" key="1">
    <citation type="submission" date="2020-04" db="EMBL/GenBank/DDBJ databases">
        <title>Zoogloea sp. G-4-1-14 isolated from soil.</title>
        <authorList>
            <person name="Dahal R.H."/>
        </authorList>
    </citation>
    <scope>NUCLEOTIDE SEQUENCE [LARGE SCALE GENOMIC DNA]</scope>
    <source>
        <strain evidence="8 9">G-4-1-14</strain>
    </source>
</reference>
<dbReference type="GO" id="GO:0000160">
    <property type="term" value="P:phosphorelay signal transduction system"/>
    <property type="evidence" value="ECO:0007669"/>
    <property type="project" value="InterPro"/>
</dbReference>
<sequence length="210" mass="23001">MADDHFVVRQGMRQIIGLFPDMEVVGEAADGQELLAGLAGREVDLILLDMTMPGLSGVELIECIRSRHPQVPVLVLSMHKEAQIAFGALRAGASGYVTKDSEPSTLAEAIRRVASGKRYVMSELAEEMVFTSLHERPARLGILSPREREVLEMIVSGDSMVQIADKLHLSAKTVSTHKTRLMQKLNIQNNAELILVATSEGIRPRLPGTH</sequence>
<dbReference type="PROSITE" id="PS50043">
    <property type="entry name" value="HTH_LUXR_2"/>
    <property type="match status" value="1"/>
</dbReference>
<dbReference type="InterPro" id="IPR039420">
    <property type="entry name" value="WalR-like"/>
</dbReference>
<dbReference type="InterPro" id="IPR016032">
    <property type="entry name" value="Sig_transdc_resp-reg_C-effctor"/>
</dbReference>
<name>A0A848G449_9RHOO</name>
<dbReference type="Gene3D" id="3.40.50.2300">
    <property type="match status" value="1"/>
</dbReference>
<dbReference type="SUPFAM" id="SSF46894">
    <property type="entry name" value="C-terminal effector domain of the bipartite response regulators"/>
    <property type="match status" value="1"/>
</dbReference>
<dbReference type="Pfam" id="PF00196">
    <property type="entry name" value="GerE"/>
    <property type="match status" value="1"/>
</dbReference>
<dbReference type="EMBL" id="JABBGA010000006">
    <property type="protein sequence ID" value="NML25982.1"/>
    <property type="molecule type" value="Genomic_DNA"/>
</dbReference>
<dbReference type="InterPro" id="IPR000792">
    <property type="entry name" value="Tscrpt_reg_LuxR_C"/>
</dbReference>
<evidence type="ECO:0000259" key="6">
    <source>
        <dbReference type="PROSITE" id="PS50043"/>
    </source>
</evidence>
<dbReference type="SMART" id="SM00448">
    <property type="entry name" value="REC"/>
    <property type="match status" value="1"/>
</dbReference>
<evidence type="ECO:0000256" key="2">
    <source>
        <dbReference type="ARBA" id="ARBA00023015"/>
    </source>
</evidence>
<evidence type="ECO:0000313" key="9">
    <source>
        <dbReference type="Proteomes" id="UP000580043"/>
    </source>
</evidence>